<proteinExistence type="predicted"/>
<dbReference type="Pfam" id="PF00497">
    <property type="entry name" value="SBP_bac_3"/>
    <property type="match status" value="1"/>
</dbReference>
<sequence length="247" mass="28135">MLCALLAANVGQAEEILISTGEFSPWTGEKLPFGGFVNRVVREALRRQGMIVRFKYSPWARAKEELRDGTVEASSFWADDPERAGDFLLSDPLTEHRELLFHRKDTVLPKWRRLEDLSRFRFGATRSYTYTKAFWSLGRRKILKIEVSADDESSMRKMLAGRIDIFPMDEFAGWNLLASNAFAPGSRDLVTAESRPFSVIYGHLMVRRDARGARLIKRFNAGLQSMKADGTLAIFKEDLYRGSATSR</sequence>
<comment type="caution">
    <text evidence="3">The sequence shown here is derived from an EMBL/GenBank/DDBJ whole genome shotgun (WGS) entry which is preliminary data.</text>
</comment>
<keyword evidence="4" id="KW-1185">Reference proteome</keyword>
<dbReference type="SUPFAM" id="SSF53850">
    <property type="entry name" value="Periplasmic binding protein-like II"/>
    <property type="match status" value="1"/>
</dbReference>
<name>A0A918U8P7_9NEIS</name>
<dbReference type="PANTHER" id="PTHR35936">
    <property type="entry name" value="MEMBRANE-BOUND LYTIC MUREIN TRANSGLYCOSYLASE F"/>
    <property type="match status" value="1"/>
</dbReference>
<dbReference type="AlphaFoldDB" id="A0A918U8P7"/>
<evidence type="ECO:0000259" key="2">
    <source>
        <dbReference type="Pfam" id="PF00497"/>
    </source>
</evidence>
<dbReference type="PANTHER" id="PTHR35936:SF25">
    <property type="entry name" value="ABC TRANSPORTER SUBSTRATE-BINDING PROTEIN"/>
    <property type="match status" value="1"/>
</dbReference>
<dbReference type="InterPro" id="IPR001638">
    <property type="entry name" value="Solute-binding_3/MltF_N"/>
</dbReference>
<keyword evidence="1" id="KW-0732">Signal</keyword>
<protein>
    <submittedName>
        <fullName evidence="3">ABC transporter substrate-binding protein</fullName>
    </submittedName>
</protein>
<evidence type="ECO:0000313" key="4">
    <source>
        <dbReference type="Proteomes" id="UP000645257"/>
    </source>
</evidence>
<dbReference type="Proteomes" id="UP000645257">
    <property type="component" value="Unassembled WGS sequence"/>
</dbReference>
<evidence type="ECO:0000256" key="1">
    <source>
        <dbReference type="ARBA" id="ARBA00022729"/>
    </source>
</evidence>
<dbReference type="RefSeq" id="WP_229804532.1">
    <property type="nucleotide sequence ID" value="NZ_BMYX01000004.1"/>
</dbReference>
<reference evidence="3" key="1">
    <citation type="journal article" date="2014" name="Int. J. Syst. Evol. Microbiol.">
        <title>Complete genome sequence of Corynebacterium casei LMG S-19264T (=DSM 44701T), isolated from a smear-ripened cheese.</title>
        <authorList>
            <consortium name="US DOE Joint Genome Institute (JGI-PGF)"/>
            <person name="Walter F."/>
            <person name="Albersmeier A."/>
            <person name="Kalinowski J."/>
            <person name="Ruckert C."/>
        </authorList>
    </citation>
    <scope>NUCLEOTIDE SEQUENCE</scope>
    <source>
        <strain evidence="3">KCTC 32182</strain>
    </source>
</reference>
<accession>A0A918U8P7</accession>
<feature type="domain" description="Solute-binding protein family 3/N-terminal" evidence="2">
    <location>
        <begin position="33"/>
        <end position="234"/>
    </location>
</feature>
<gene>
    <name evidence="3" type="ORF">GCM10011289_10960</name>
</gene>
<organism evidence="3 4">
    <name type="scientific">Paludibacterium paludis</name>
    <dbReference type="NCBI Taxonomy" id="1225769"/>
    <lineage>
        <taxon>Bacteria</taxon>
        <taxon>Pseudomonadati</taxon>
        <taxon>Pseudomonadota</taxon>
        <taxon>Betaproteobacteria</taxon>
        <taxon>Neisseriales</taxon>
        <taxon>Chromobacteriaceae</taxon>
        <taxon>Paludibacterium</taxon>
    </lineage>
</organism>
<dbReference type="EMBL" id="BMYX01000004">
    <property type="protein sequence ID" value="GGY09876.1"/>
    <property type="molecule type" value="Genomic_DNA"/>
</dbReference>
<dbReference type="Gene3D" id="3.40.190.10">
    <property type="entry name" value="Periplasmic binding protein-like II"/>
    <property type="match status" value="2"/>
</dbReference>
<evidence type="ECO:0000313" key="3">
    <source>
        <dbReference type="EMBL" id="GGY09876.1"/>
    </source>
</evidence>
<reference evidence="3" key="2">
    <citation type="submission" date="2020-09" db="EMBL/GenBank/DDBJ databases">
        <authorList>
            <person name="Sun Q."/>
            <person name="Kim S."/>
        </authorList>
    </citation>
    <scope>NUCLEOTIDE SEQUENCE</scope>
    <source>
        <strain evidence="3">KCTC 32182</strain>
    </source>
</reference>